<evidence type="ECO:0000313" key="1">
    <source>
        <dbReference type="EMBL" id="RPB29520.1"/>
    </source>
</evidence>
<gene>
    <name evidence="1" type="ORF">L211DRAFT_832223</name>
</gene>
<keyword evidence="2" id="KW-1185">Reference proteome</keyword>
<protein>
    <submittedName>
        <fullName evidence="1">Uncharacterized protein</fullName>
    </submittedName>
</protein>
<proteinExistence type="predicted"/>
<dbReference type="EMBL" id="ML121527">
    <property type="protein sequence ID" value="RPB29520.1"/>
    <property type="molecule type" value="Genomic_DNA"/>
</dbReference>
<dbReference type="AlphaFoldDB" id="A0A3N4M391"/>
<dbReference type="Proteomes" id="UP000267821">
    <property type="component" value="Unassembled WGS sequence"/>
</dbReference>
<evidence type="ECO:0000313" key="2">
    <source>
        <dbReference type="Proteomes" id="UP000267821"/>
    </source>
</evidence>
<organism evidence="1 2">
    <name type="scientific">Terfezia boudieri ATCC MYA-4762</name>
    <dbReference type="NCBI Taxonomy" id="1051890"/>
    <lineage>
        <taxon>Eukaryota</taxon>
        <taxon>Fungi</taxon>
        <taxon>Dikarya</taxon>
        <taxon>Ascomycota</taxon>
        <taxon>Pezizomycotina</taxon>
        <taxon>Pezizomycetes</taxon>
        <taxon>Pezizales</taxon>
        <taxon>Pezizaceae</taxon>
        <taxon>Terfezia</taxon>
    </lineage>
</organism>
<sequence>MDDDSTEPKKRKVATKYKQSYSKMTVKEAQARLGFNIDLLFHDAIVVKHMLEQGSSTLEGLKPDVIAKIKETASARGSATKLRKRFIIS</sequence>
<reference evidence="1 2" key="1">
    <citation type="journal article" date="2018" name="Nat. Ecol. Evol.">
        <title>Pezizomycetes genomes reveal the molecular basis of ectomycorrhizal truffle lifestyle.</title>
        <authorList>
            <person name="Murat C."/>
            <person name="Payen T."/>
            <person name="Noel B."/>
            <person name="Kuo A."/>
            <person name="Morin E."/>
            <person name="Chen J."/>
            <person name="Kohler A."/>
            <person name="Krizsan K."/>
            <person name="Balestrini R."/>
            <person name="Da Silva C."/>
            <person name="Montanini B."/>
            <person name="Hainaut M."/>
            <person name="Levati E."/>
            <person name="Barry K.W."/>
            <person name="Belfiori B."/>
            <person name="Cichocki N."/>
            <person name="Clum A."/>
            <person name="Dockter R.B."/>
            <person name="Fauchery L."/>
            <person name="Guy J."/>
            <person name="Iotti M."/>
            <person name="Le Tacon F."/>
            <person name="Lindquist E.A."/>
            <person name="Lipzen A."/>
            <person name="Malagnac F."/>
            <person name="Mello A."/>
            <person name="Molinier V."/>
            <person name="Miyauchi S."/>
            <person name="Poulain J."/>
            <person name="Riccioni C."/>
            <person name="Rubini A."/>
            <person name="Sitrit Y."/>
            <person name="Splivallo R."/>
            <person name="Traeger S."/>
            <person name="Wang M."/>
            <person name="Zifcakova L."/>
            <person name="Wipf D."/>
            <person name="Zambonelli A."/>
            <person name="Paolocci F."/>
            <person name="Nowrousian M."/>
            <person name="Ottonello S."/>
            <person name="Baldrian P."/>
            <person name="Spatafora J.W."/>
            <person name="Henrissat B."/>
            <person name="Nagy L.G."/>
            <person name="Aury J.M."/>
            <person name="Wincker P."/>
            <person name="Grigoriev I.V."/>
            <person name="Bonfante P."/>
            <person name="Martin F.M."/>
        </authorList>
    </citation>
    <scope>NUCLEOTIDE SEQUENCE [LARGE SCALE GENOMIC DNA]</scope>
    <source>
        <strain evidence="1 2">ATCC MYA-4762</strain>
    </source>
</reference>
<accession>A0A3N4M391</accession>
<dbReference type="InParanoid" id="A0A3N4M391"/>
<name>A0A3N4M391_9PEZI</name>